<dbReference type="EMBL" id="EQ973214">
    <property type="protein sequence ID" value="EFR53955.1"/>
    <property type="molecule type" value="Genomic_DNA"/>
</dbReference>
<dbReference type="SUPFAM" id="SSF51011">
    <property type="entry name" value="Glycosyl hydrolase domain"/>
    <property type="match status" value="1"/>
</dbReference>
<evidence type="ECO:0000313" key="8">
    <source>
        <dbReference type="EMBL" id="EFR53955.1"/>
    </source>
</evidence>
<evidence type="ECO:0000256" key="3">
    <source>
        <dbReference type="ARBA" id="ARBA00012670"/>
    </source>
</evidence>
<feature type="domain" description="Alpha-L-arabinofuranosidase C-terminal" evidence="7">
    <location>
        <begin position="649"/>
        <end position="820"/>
    </location>
</feature>
<evidence type="ECO:0000256" key="5">
    <source>
        <dbReference type="ARBA" id="ARBA00022801"/>
    </source>
</evidence>
<accession>A0ABN0BM92</accession>
<keyword evidence="5" id="KW-0378">Hydrolase</keyword>
<dbReference type="EC" id="3.2.1.55" evidence="3"/>
<keyword evidence="6" id="KW-0325">Glycoprotein</keyword>
<dbReference type="InterPro" id="IPR013780">
    <property type="entry name" value="Glyco_hydro_b"/>
</dbReference>
<keyword evidence="4" id="KW-0732">Signal</keyword>
<keyword evidence="9" id="KW-1185">Reference proteome</keyword>
<dbReference type="Gene3D" id="2.60.40.1180">
    <property type="entry name" value="Golgi alpha-mannosidase II"/>
    <property type="match status" value="1"/>
</dbReference>
<evidence type="ECO:0000259" key="7">
    <source>
        <dbReference type="SMART" id="SM00813"/>
    </source>
</evidence>
<comment type="similarity">
    <text evidence="2">Belongs to the glycosyl hydrolase 51 family.</text>
</comment>
<dbReference type="Pfam" id="PF22848">
    <property type="entry name" value="ASD1_dom"/>
    <property type="match status" value="1"/>
</dbReference>
<dbReference type="InterPro" id="IPR010496">
    <property type="entry name" value="AL/BT2_dom"/>
</dbReference>
<evidence type="ECO:0000256" key="1">
    <source>
        <dbReference type="ARBA" id="ARBA00001462"/>
    </source>
</evidence>
<dbReference type="PANTHER" id="PTHR31776:SF0">
    <property type="entry name" value="ALPHA-L-ARABINOFURANOSIDASE 1"/>
    <property type="match status" value="1"/>
</dbReference>
<dbReference type="SUPFAM" id="SSF51445">
    <property type="entry name" value="(Trans)glycosidases"/>
    <property type="match status" value="1"/>
</dbReference>
<organism evidence="8 9">
    <name type="scientific">Bacteroides fragilis 3_1_12</name>
    <dbReference type="NCBI Taxonomy" id="457424"/>
    <lineage>
        <taxon>Bacteria</taxon>
        <taxon>Pseudomonadati</taxon>
        <taxon>Bacteroidota</taxon>
        <taxon>Bacteroidia</taxon>
        <taxon>Bacteroidales</taxon>
        <taxon>Bacteroidaceae</taxon>
        <taxon>Bacteroides</taxon>
    </lineage>
</organism>
<proteinExistence type="inferred from homology"/>
<dbReference type="InterPro" id="IPR051563">
    <property type="entry name" value="Glycosyl_Hydrolase_51"/>
</dbReference>
<comment type="catalytic activity">
    <reaction evidence="1">
        <text>Hydrolysis of terminal non-reducing alpha-L-arabinofuranoside residues in alpha-L-arabinosides.</text>
        <dbReference type="EC" id="3.2.1.55"/>
    </reaction>
</comment>
<name>A0ABN0BM92_BACFG</name>
<reference evidence="8 9" key="1">
    <citation type="submission" date="2008-12" db="EMBL/GenBank/DDBJ databases">
        <title>Annotation of Bacteroides fragilis strain 3_1_12.</title>
        <authorList>
            <consortium name="The Broad Institute Genome Sequencing Platform"/>
            <person name="Ward D."/>
            <person name="Young S.K."/>
            <person name="Kodira C.D."/>
            <person name="Zeng Q."/>
            <person name="Koehrsen M."/>
            <person name="Alvarado L."/>
            <person name="Berlin A."/>
            <person name="Borenstein D."/>
            <person name="Chen Z."/>
            <person name="Engels R."/>
            <person name="Freedman E."/>
            <person name="Gellesch M."/>
            <person name="Goldberg J."/>
            <person name="Griggs A."/>
            <person name="Gujja S."/>
            <person name="Heiman D."/>
            <person name="Hepburn T."/>
            <person name="Howarth C."/>
            <person name="Jen D."/>
            <person name="Larson L."/>
            <person name="Lewis B."/>
            <person name="Mehta T."/>
            <person name="Park D."/>
            <person name="Pearson M."/>
            <person name="Roberts A."/>
            <person name="Saif S."/>
            <person name="Shea T."/>
            <person name="Shenoy N."/>
            <person name="Sisk P."/>
            <person name="Stolte C."/>
            <person name="Sykes S."/>
            <person name="Walk T."/>
            <person name="White J."/>
            <person name="Yandava C."/>
            <person name="Allen-Vercoe E."/>
            <person name="Strauss J."/>
            <person name="Ambrose C."/>
            <person name="Lander E."/>
            <person name="Nusbaum C."/>
            <person name="Galagan J."/>
            <person name="Birren B."/>
        </authorList>
    </citation>
    <scope>NUCLEOTIDE SEQUENCE [LARGE SCALE GENOMIC DNA]</scope>
    <source>
        <strain evidence="8 9">3_1_12</strain>
    </source>
</reference>
<dbReference type="InterPro" id="IPR055235">
    <property type="entry name" value="ASD1_cat"/>
</dbReference>
<dbReference type="Gene3D" id="3.20.20.80">
    <property type="entry name" value="Glycosidases"/>
    <property type="match status" value="1"/>
</dbReference>
<dbReference type="SMART" id="SM00813">
    <property type="entry name" value="Alpha-L-AF_C"/>
    <property type="match status" value="1"/>
</dbReference>
<dbReference type="Gene3D" id="2.60.120.560">
    <property type="entry name" value="Exo-inulinase, domain 1"/>
    <property type="match status" value="1"/>
</dbReference>
<dbReference type="Pfam" id="PF06964">
    <property type="entry name" value="Alpha-L-AF_C"/>
    <property type="match status" value="1"/>
</dbReference>
<evidence type="ECO:0000256" key="6">
    <source>
        <dbReference type="ARBA" id="ARBA00023180"/>
    </source>
</evidence>
<dbReference type="Proteomes" id="UP000005101">
    <property type="component" value="Unassembled WGS sequence"/>
</dbReference>
<dbReference type="PANTHER" id="PTHR31776">
    <property type="entry name" value="ALPHA-L-ARABINOFURANOSIDASE 1"/>
    <property type="match status" value="1"/>
</dbReference>
<dbReference type="InterPro" id="IPR017853">
    <property type="entry name" value="GH"/>
</dbReference>
<sequence>MLWAIARIRVMRFGFRQVNNANEHKHNCKMRVNCLLALILSASVVAAQDAVIRVDAGKVENKITPYLYGACMEDVNHEIYGGIYDQQIFGESFEEPASMDNFIGFTRCEGVWKMQDDQLSVSSHPGAKLVYDDAEFSDGRVGVDIKFTDDISSANNAGLLLRVGEYGGGADNFDGYEVSLFADGKRVLLGKHLHNWQELKTVPVDVDPSQWNRMEVKMEGDELVILLNSREVLRFEDHLTTLRNGKVAFRNWGAGASFRNLTIGDGTPVKLLTRSAPQVSGMWDAFADLNAAASYKQVADKPFHGHYAQQVECLAGIGKVGIANRSLNRWGISVRQGEKKTGSLYLKGKAEVWVALQSVDGEKEYAVQCIRTESGDWKKYTFELIPDKTDENARFAIYLKGKGRFLVDMVTLMNGADRQFRGLPLRNDIGQAMVDQGLRFLRYGGTMVNAPEYRFKNMIGDRALRPPYKGHWYTYSTNGFGIEDFLQFCEKAGFVPAYAVNVEESAQDMADMIEYLNGSVDTEWGKKRAANGHPEPYGLKYLEIGNEEVIWGDIEADYQHYIDRFNDIYEAVHAKDPEVQFIHSAWWRPESPNMEKVFKALDGKAAYWDYHPWTDDLGSRENIDRELTDMKAKFLKWNPNTTMRCAIFEENGNLHNIQRAIVHATVQNVVRRHGDFILTTCAANALQPYLQNDNGWDQGQVFFTPGQVWGMPTFYAQQMSAAHHHPLRLWSEVKGELDVTATTNEARDEVILHVVNTSPEVRRSQINLSGFIPEGNMEIYTLSGELNDENLPDTPTRILPKAIWMQAAGSGFTYSFPAYSYTIVVLGK</sequence>
<dbReference type="InterPro" id="IPR010720">
    <property type="entry name" value="Alpha-L-AF_C"/>
</dbReference>
<dbReference type="Pfam" id="PF06439">
    <property type="entry name" value="3keto-disac_hyd"/>
    <property type="match status" value="1"/>
</dbReference>
<gene>
    <name evidence="8" type="ORF">BFAG_02652</name>
</gene>
<evidence type="ECO:0000256" key="2">
    <source>
        <dbReference type="ARBA" id="ARBA00007186"/>
    </source>
</evidence>
<dbReference type="Gene3D" id="2.60.120.260">
    <property type="entry name" value="Galactose-binding domain-like"/>
    <property type="match status" value="1"/>
</dbReference>
<evidence type="ECO:0000313" key="9">
    <source>
        <dbReference type="Proteomes" id="UP000005101"/>
    </source>
</evidence>
<protein>
    <recommendedName>
        <fullName evidence="3">non-reducing end alpha-L-arabinofuranosidase</fullName>
        <ecNumber evidence="3">3.2.1.55</ecNumber>
    </recommendedName>
</protein>
<evidence type="ECO:0000256" key="4">
    <source>
        <dbReference type="ARBA" id="ARBA00022729"/>
    </source>
</evidence>